<dbReference type="Pfam" id="PF00196">
    <property type="entry name" value="GerE"/>
    <property type="match status" value="1"/>
</dbReference>
<gene>
    <name evidence="8" type="ORF">EV653_3230</name>
</gene>
<keyword evidence="1 5" id="KW-0597">Phosphoprotein</keyword>
<dbReference type="GO" id="GO:0000160">
    <property type="term" value="P:phosphorelay signal transduction system"/>
    <property type="evidence" value="ECO:0007669"/>
    <property type="project" value="InterPro"/>
</dbReference>
<comment type="caution">
    <text evidence="8">The sequence shown here is derived from an EMBL/GenBank/DDBJ whole genome shotgun (WGS) entry which is preliminary data.</text>
</comment>
<keyword evidence="9" id="KW-1185">Reference proteome</keyword>
<dbReference type="OrthoDB" id="9808843at2"/>
<protein>
    <submittedName>
        <fullName evidence="8">LuxR family two component transcriptional regulator</fullName>
    </submittedName>
</protein>
<dbReference type="SUPFAM" id="SSF46894">
    <property type="entry name" value="C-terminal effector domain of the bipartite response regulators"/>
    <property type="match status" value="1"/>
</dbReference>
<dbReference type="PROSITE" id="PS50043">
    <property type="entry name" value="HTH_LUXR_2"/>
    <property type="match status" value="1"/>
</dbReference>
<keyword evidence="2" id="KW-0805">Transcription regulation</keyword>
<dbReference type="GO" id="GO:0006355">
    <property type="term" value="P:regulation of DNA-templated transcription"/>
    <property type="evidence" value="ECO:0007669"/>
    <property type="project" value="InterPro"/>
</dbReference>
<feature type="modified residue" description="4-aspartylphosphate" evidence="5">
    <location>
        <position position="55"/>
    </location>
</feature>
<dbReference type="GO" id="GO:0003677">
    <property type="term" value="F:DNA binding"/>
    <property type="evidence" value="ECO:0007669"/>
    <property type="project" value="UniProtKB-KW"/>
</dbReference>
<organism evidence="8 9">
    <name type="scientific">Kribbella pratensis</name>
    <dbReference type="NCBI Taxonomy" id="2512112"/>
    <lineage>
        <taxon>Bacteria</taxon>
        <taxon>Bacillati</taxon>
        <taxon>Actinomycetota</taxon>
        <taxon>Actinomycetes</taxon>
        <taxon>Propionibacteriales</taxon>
        <taxon>Kribbellaceae</taxon>
        <taxon>Kribbella</taxon>
    </lineage>
</organism>
<dbReference type="RefSeq" id="WP_134103536.1">
    <property type="nucleotide sequence ID" value="NZ_SODP01000001.1"/>
</dbReference>
<reference evidence="8 9" key="1">
    <citation type="submission" date="2019-03" db="EMBL/GenBank/DDBJ databases">
        <title>Genomic Encyclopedia of Type Strains, Phase III (KMG-III): the genomes of soil and plant-associated and newly described type strains.</title>
        <authorList>
            <person name="Whitman W."/>
        </authorList>
    </citation>
    <scope>NUCLEOTIDE SEQUENCE [LARGE SCALE GENOMIC DNA]</scope>
    <source>
        <strain evidence="8 9">VKM Ac-2573</strain>
    </source>
</reference>
<evidence type="ECO:0000256" key="1">
    <source>
        <dbReference type="ARBA" id="ARBA00022553"/>
    </source>
</evidence>
<dbReference type="EMBL" id="SODP01000001">
    <property type="protein sequence ID" value="TDW78041.1"/>
    <property type="molecule type" value="Genomic_DNA"/>
</dbReference>
<dbReference type="InterPro" id="IPR011006">
    <property type="entry name" value="CheY-like_superfamily"/>
</dbReference>
<dbReference type="Pfam" id="PF00072">
    <property type="entry name" value="Response_reg"/>
    <property type="match status" value="1"/>
</dbReference>
<evidence type="ECO:0000259" key="7">
    <source>
        <dbReference type="PROSITE" id="PS50110"/>
    </source>
</evidence>
<dbReference type="PANTHER" id="PTHR43214:SF24">
    <property type="entry name" value="TRANSCRIPTIONAL REGULATORY PROTEIN NARL-RELATED"/>
    <property type="match status" value="1"/>
</dbReference>
<dbReference type="SMART" id="SM00448">
    <property type="entry name" value="REC"/>
    <property type="match status" value="1"/>
</dbReference>
<dbReference type="InterPro" id="IPR039420">
    <property type="entry name" value="WalR-like"/>
</dbReference>
<keyword evidence="3" id="KW-0238">DNA-binding</keyword>
<dbReference type="InterPro" id="IPR058245">
    <property type="entry name" value="NreC/VraR/RcsB-like_REC"/>
</dbReference>
<evidence type="ECO:0000256" key="3">
    <source>
        <dbReference type="ARBA" id="ARBA00023125"/>
    </source>
</evidence>
<dbReference type="CDD" id="cd17535">
    <property type="entry name" value="REC_NarL-like"/>
    <property type="match status" value="1"/>
</dbReference>
<accession>A0A4R8CPH2</accession>
<dbReference type="Proteomes" id="UP000295146">
    <property type="component" value="Unassembled WGS sequence"/>
</dbReference>
<dbReference type="Gene3D" id="3.40.50.2300">
    <property type="match status" value="1"/>
</dbReference>
<feature type="domain" description="HTH luxR-type" evidence="6">
    <location>
        <begin position="144"/>
        <end position="209"/>
    </location>
</feature>
<dbReference type="CDD" id="cd06170">
    <property type="entry name" value="LuxR_C_like"/>
    <property type="match status" value="1"/>
</dbReference>
<evidence type="ECO:0000313" key="8">
    <source>
        <dbReference type="EMBL" id="TDW78041.1"/>
    </source>
</evidence>
<dbReference type="SUPFAM" id="SSF52172">
    <property type="entry name" value="CheY-like"/>
    <property type="match status" value="1"/>
</dbReference>
<sequence length="216" mass="22699">MTIRVVLADDHPVVRAGLAALLTSLPGIEVVGVASTGREAVREVITSRPDVAVLDLQMPDLDGFAATRELARSAPDTAVLVLTMFEDDDSVFAAMRAGARGYLVKGAEQEEIARAIRAVAAGEAIFGPGVARRVLTFFSAPPPAADPFPELTTRERQILDLIAAGLSNPAIADRLNLASKTVANNVSTIFTKLGIADRSTAIIQARNAGLGVEESR</sequence>
<evidence type="ECO:0000259" key="6">
    <source>
        <dbReference type="PROSITE" id="PS50043"/>
    </source>
</evidence>
<dbReference type="PRINTS" id="PR00038">
    <property type="entry name" value="HTHLUXR"/>
</dbReference>
<evidence type="ECO:0000313" key="9">
    <source>
        <dbReference type="Proteomes" id="UP000295146"/>
    </source>
</evidence>
<dbReference type="InterPro" id="IPR000792">
    <property type="entry name" value="Tscrpt_reg_LuxR_C"/>
</dbReference>
<dbReference type="PROSITE" id="PS50110">
    <property type="entry name" value="RESPONSE_REGULATORY"/>
    <property type="match status" value="1"/>
</dbReference>
<name>A0A4R8CPH2_9ACTN</name>
<feature type="domain" description="Response regulatory" evidence="7">
    <location>
        <begin position="4"/>
        <end position="120"/>
    </location>
</feature>
<dbReference type="AlphaFoldDB" id="A0A4R8CPH2"/>
<keyword evidence="4" id="KW-0804">Transcription</keyword>
<evidence type="ECO:0000256" key="4">
    <source>
        <dbReference type="ARBA" id="ARBA00023163"/>
    </source>
</evidence>
<dbReference type="PANTHER" id="PTHR43214">
    <property type="entry name" value="TWO-COMPONENT RESPONSE REGULATOR"/>
    <property type="match status" value="1"/>
</dbReference>
<evidence type="ECO:0000256" key="2">
    <source>
        <dbReference type="ARBA" id="ARBA00023015"/>
    </source>
</evidence>
<dbReference type="InterPro" id="IPR016032">
    <property type="entry name" value="Sig_transdc_resp-reg_C-effctor"/>
</dbReference>
<evidence type="ECO:0000256" key="5">
    <source>
        <dbReference type="PROSITE-ProRule" id="PRU00169"/>
    </source>
</evidence>
<dbReference type="InterPro" id="IPR001789">
    <property type="entry name" value="Sig_transdc_resp-reg_receiver"/>
</dbReference>
<proteinExistence type="predicted"/>
<dbReference type="SMART" id="SM00421">
    <property type="entry name" value="HTH_LUXR"/>
    <property type="match status" value="1"/>
</dbReference>